<dbReference type="FunFam" id="2.10.25.10:FF:000145">
    <property type="entry name" value="Laminin subunit beta 1"/>
    <property type="match status" value="1"/>
</dbReference>
<keyword evidence="12 22" id="KW-0424">Laminin EGF-like domain</keyword>
<evidence type="ECO:0000256" key="5">
    <source>
        <dbReference type="ARBA" id="ARBA00022729"/>
    </source>
</evidence>
<feature type="domain" description="Laminin EGF-like" evidence="26">
    <location>
        <begin position="3170"/>
        <end position="3228"/>
    </location>
</feature>
<dbReference type="Pfam" id="PF00053">
    <property type="entry name" value="EGF_laminin"/>
    <property type="match status" value="19"/>
</dbReference>
<evidence type="ECO:0000313" key="30">
    <source>
        <dbReference type="EMBL" id="RXM31595.1"/>
    </source>
</evidence>
<feature type="signal peptide" evidence="25">
    <location>
        <begin position="1"/>
        <end position="20"/>
    </location>
</feature>
<dbReference type="FunFam" id="2.10.25.10:FF:000280">
    <property type="entry name" value="Laminin subunit beta 4"/>
    <property type="match status" value="1"/>
</dbReference>
<dbReference type="GO" id="GO:0034446">
    <property type="term" value="P:substrate adhesion-dependent cell spreading"/>
    <property type="evidence" value="ECO:0007669"/>
    <property type="project" value="TreeGrafter"/>
</dbReference>
<feature type="domain" description="Laminin EGF-like" evidence="26">
    <location>
        <begin position="3745"/>
        <end position="3796"/>
    </location>
</feature>
<dbReference type="FunFam" id="2.10.25.10:FF:000065">
    <property type="entry name" value="Laminin subunit beta 1"/>
    <property type="match status" value="2"/>
</dbReference>
<dbReference type="FunFam" id="2.10.25.10:FF:000011">
    <property type="entry name" value="Cadherin EGF LAG seven-pass G-type receptor"/>
    <property type="match status" value="2"/>
</dbReference>
<evidence type="ECO:0000256" key="19">
    <source>
        <dbReference type="ARBA" id="ARBA00082919"/>
    </source>
</evidence>
<dbReference type="InterPro" id="IPR050440">
    <property type="entry name" value="Laminin/Netrin_ECM"/>
</dbReference>
<dbReference type="SUPFAM" id="SSF58104">
    <property type="entry name" value="Methyl-accepting chemotaxis protein (MCP) signaling domain"/>
    <property type="match status" value="1"/>
</dbReference>
<feature type="domain" description="Laminin EGF-like" evidence="26">
    <location>
        <begin position="3542"/>
        <end position="3589"/>
    </location>
</feature>
<feature type="disulfide bond" evidence="22">
    <location>
        <begin position="3904"/>
        <end position="3921"/>
    </location>
</feature>
<evidence type="ECO:0000256" key="20">
    <source>
        <dbReference type="ARBA" id="ARBA00083431"/>
    </source>
</evidence>
<evidence type="ECO:0000256" key="11">
    <source>
        <dbReference type="ARBA" id="ARBA00023180"/>
    </source>
</evidence>
<dbReference type="SUPFAM" id="SSF57196">
    <property type="entry name" value="EGF/Laminin"/>
    <property type="match status" value="18"/>
</dbReference>
<evidence type="ECO:0000256" key="15">
    <source>
        <dbReference type="ARBA" id="ARBA00075282"/>
    </source>
</evidence>
<evidence type="ECO:0000256" key="25">
    <source>
        <dbReference type="SAM" id="SignalP"/>
    </source>
</evidence>
<dbReference type="GO" id="GO:0009888">
    <property type="term" value="P:tissue development"/>
    <property type="evidence" value="ECO:0007669"/>
    <property type="project" value="TreeGrafter"/>
</dbReference>
<dbReference type="Pfam" id="PF00094">
    <property type="entry name" value="VWD"/>
    <property type="match status" value="2"/>
</dbReference>
<evidence type="ECO:0000256" key="2">
    <source>
        <dbReference type="ARBA" id="ARBA00022525"/>
    </source>
</evidence>
<dbReference type="SMART" id="SM00181">
    <property type="entry name" value="EGF"/>
    <property type="match status" value="13"/>
</dbReference>
<evidence type="ECO:0000259" key="29">
    <source>
        <dbReference type="PROSITE" id="PS51233"/>
    </source>
</evidence>
<feature type="disulfide bond" evidence="22">
    <location>
        <begin position="3592"/>
        <end position="3609"/>
    </location>
</feature>
<dbReference type="InterPro" id="IPR056863">
    <property type="entry name" value="LMN_ATRN_NET-like_EGF"/>
</dbReference>
<dbReference type="InterPro" id="IPR001846">
    <property type="entry name" value="VWF_type-D"/>
</dbReference>
<feature type="disulfide bond" evidence="22">
    <location>
        <begin position="3769"/>
        <end position="3778"/>
    </location>
</feature>
<feature type="domain" description="Laminin EGF-like" evidence="26">
    <location>
        <begin position="3043"/>
        <end position="3106"/>
    </location>
</feature>
<dbReference type="FunFam" id="2.10.25.10:FF:000135">
    <property type="entry name" value="Laminin subunit beta 4"/>
    <property type="match status" value="3"/>
</dbReference>
<evidence type="ECO:0000259" key="28">
    <source>
        <dbReference type="PROSITE" id="PS51117"/>
    </source>
</evidence>
<dbReference type="Gene3D" id="2.10.25.10">
    <property type="entry name" value="Laminin"/>
    <property type="match status" value="15"/>
</dbReference>
<dbReference type="SMART" id="SM00832">
    <property type="entry name" value="C8"/>
    <property type="match status" value="2"/>
</dbReference>
<feature type="coiled-coil region" evidence="23">
    <location>
        <begin position="4013"/>
        <end position="4082"/>
    </location>
</feature>
<feature type="disulfide bond" evidence="22">
    <location>
        <begin position="2073"/>
        <end position="2087"/>
    </location>
</feature>
<dbReference type="FunFam" id="2.10.25.10:FF:000101">
    <property type="entry name" value="Laminin subunit beta 1"/>
    <property type="match status" value="1"/>
</dbReference>
<dbReference type="InterPro" id="IPR013015">
    <property type="entry name" value="Laminin_IV_B"/>
</dbReference>
<dbReference type="Pfam" id="PF24973">
    <property type="entry name" value="EGF_LMN_ATRN"/>
    <property type="match status" value="2"/>
</dbReference>
<dbReference type="PROSITE" id="PS51116">
    <property type="entry name" value="LAMININ_IVB"/>
    <property type="match status" value="2"/>
</dbReference>
<dbReference type="InterPro" id="IPR014853">
    <property type="entry name" value="VWF/SSPO/ZAN-like_Cys-rich_dom"/>
</dbReference>
<dbReference type="Proteomes" id="UP000289886">
    <property type="component" value="Unassembled WGS sequence"/>
</dbReference>
<feature type="coiled-coil region" evidence="23">
    <location>
        <begin position="2594"/>
        <end position="2775"/>
    </location>
</feature>
<feature type="domain" description="Laminin EGF-like" evidence="26">
    <location>
        <begin position="3636"/>
        <end position="3685"/>
    </location>
</feature>
<comment type="caution">
    <text evidence="30">The sequence shown here is derived from an EMBL/GenBank/DDBJ whole genome shotgun (WGS) entry which is preliminary data.</text>
</comment>
<evidence type="ECO:0000256" key="21">
    <source>
        <dbReference type="ARBA" id="ARBA00083813"/>
    </source>
</evidence>
<dbReference type="SMART" id="SM00136">
    <property type="entry name" value="LamNT"/>
    <property type="match status" value="2"/>
</dbReference>
<dbReference type="SUPFAM" id="SSF57567">
    <property type="entry name" value="Serine protease inhibitors"/>
    <property type="match status" value="2"/>
</dbReference>
<dbReference type="CDD" id="cd00055">
    <property type="entry name" value="EGF_Lam"/>
    <property type="match status" value="20"/>
</dbReference>
<comment type="subcellular location">
    <subcellularLocation>
        <location evidence="1">Secreted</location>
        <location evidence="1">Extracellular space</location>
        <location evidence="1">Extracellular matrix</location>
        <location evidence="1">Basement membrane</location>
    </subcellularLocation>
</comment>
<dbReference type="FunFam" id="2.60.120.260:FF:000010">
    <property type="entry name" value="Laminin subunit beta 1"/>
    <property type="match status" value="2"/>
</dbReference>
<keyword evidence="11" id="KW-0325">Glycoprotein</keyword>
<evidence type="ECO:0000256" key="8">
    <source>
        <dbReference type="ARBA" id="ARBA00022889"/>
    </source>
</evidence>
<evidence type="ECO:0000256" key="17">
    <source>
        <dbReference type="ARBA" id="ARBA00076920"/>
    </source>
</evidence>
<feature type="disulfide bond" evidence="22">
    <location>
        <begin position="3856"/>
        <end position="3873"/>
    </location>
</feature>
<dbReference type="SMART" id="SM00180">
    <property type="entry name" value="EGF_Lam"/>
    <property type="match status" value="22"/>
</dbReference>
<feature type="domain" description="Laminin IV type B" evidence="27">
    <location>
        <begin position="1741"/>
        <end position="1942"/>
    </location>
</feature>
<dbReference type="InterPro" id="IPR001007">
    <property type="entry name" value="VWF_dom"/>
</dbReference>
<dbReference type="InterPro" id="IPR056558">
    <property type="entry name" value="LAMB1-4_helical"/>
</dbReference>
<evidence type="ECO:0000256" key="22">
    <source>
        <dbReference type="PROSITE-ProRule" id="PRU00460"/>
    </source>
</evidence>
<evidence type="ECO:0000256" key="16">
    <source>
        <dbReference type="ARBA" id="ARBA00075415"/>
    </source>
</evidence>
<feature type="disulfide bond" evidence="22">
    <location>
        <begin position="3902"/>
        <end position="3914"/>
    </location>
</feature>
<feature type="domain" description="Laminin N-terminal" evidence="28">
    <location>
        <begin position="1311"/>
        <end position="1551"/>
    </location>
</feature>
<dbReference type="InterPro" id="IPR008211">
    <property type="entry name" value="Laminin_N"/>
</dbReference>
<dbReference type="GO" id="GO:0070831">
    <property type="term" value="P:basement membrane assembly"/>
    <property type="evidence" value="ECO:0007669"/>
    <property type="project" value="TreeGrafter"/>
</dbReference>
<feature type="domain" description="Laminin EGF-like" evidence="26">
    <location>
        <begin position="3229"/>
        <end position="3280"/>
    </location>
</feature>
<feature type="disulfide bond" evidence="22">
    <location>
        <begin position="2234"/>
        <end position="2248"/>
    </location>
</feature>
<keyword evidence="9 23" id="KW-0175">Coiled coil</keyword>
<feature type="domain" description="Laminin EGF-like" evidence="26">
    <location>
        <begin position="1948"/>
        <end position="1995"/>
    </location>
</feature>
<feature type="domain" description="Laminin EGF-like" evidence="26">
    <location>
        <begin position="3590"/>
        <end position="3635"/>
    </location>
</feature>
<feature type="compositionally biased region" description="Basic and acidic residues" evidence="24">
    <location>
        <begin position="4440"/>
        <end position="4454"/>
    </location>
</feature>
<dbReference type="Pfam" id="PF00055">
    <property type="entry name" value="Laminin_N"/>
    <property type="match status" value="2"/>
</dbReference>
<feature type="disulfide bond" evidence="22">
    <location>
        <begin position="1649"/>
        <end position="1658"/>
    </location>
</feature>
<dbReference type="CDD" id="cd00176">
    <property type="entry name" value="SPEC"/>
    <property type="match status" value="1"/>
</dbReference>
<feature type="disulfide bond" evidence="22">
    <location>
        <begin position="1969"/>
        <end position="1978"/>
    </location>
</feature>
<evidence type="ECO:0000259" key="26">
    <source>
        <dbReference type="PROSITE" id="PS50027"/>
    </source>
</evidence>
<evidence type="ECO:0000256" key="1">
    <source>
        <dbReference type="ARBA" id="ARBA00004302"/>
    </source>
</evidence>
<feature type="coiled-coil region" evidence="23">
    <location>
        <begin position="4227"/>
        <end position="4282"/>
    </location>
</feature>
<comment type="subunit">
    <text evidence="13">Laminin is a complex glycoprotein, consisting of three different polypeptide chains (alpha, beta, gamma), which are bound to each other by disulfide bonds into a cross-shaped molecule comprising one long and three short arms with globules at each end. Beta-1 is a subunit of laminin-1 (laminin-111 or EHS laminin), laminin-2 (laminin-211 or merosin), laminin-6 (laminin-311 or K-laminin), laminin-8 (laminin-411), laminin-10 (laminin-511) and laminin-12 (laminin-213). Interacts with ITGB1.</text>
</comment>
<feature type="disulfide bond" evidence="22">
    <location>
        <begin position="3611"/>
        <end position="3620"/>
    </location>
</feature>
<keyword evidence="10 22" id="KW-1015">Disulfide bond</keyword>
<feature type="domain" description="VWFD" evidence="29">
    <location>
        <begin position="322"/>
        <end position="523"/>
    </location>
</feature>
<keyword evidence="6" id="KW-0677">Repeat</keyword>
<sequence>MKLAVIVLLSGLSLLKGVITATSESNGIPKGIGDMIASDEEIGVCSTFGSGSLRTFKNSFRYLRSTCAFVFSQSDETDAQFQIIIQRGKDGILAKIKITVDSIETVVENGTVSVDGARISLPFDHKSINIHKYGIYTRLRSRREFLSVLWNNQGNGIDALWVCQMTISNYLTSCSGPLTSEYIEICQMEVCNGLQDKKHVCPVFEEMARNCDIVTERTYNWRKDCSTPTCPGNQKFKDNGPAFMRTCSNPTYSDKKLISTCVCPEGKILDDRLGQNKCVEKEDCPCKFDGQIYKPNSTRTELCSSCTCESGEWNCQKKDCLSRCTIEGGSFIHTFDGKEYTLHGNCKYYAAMGDNWKLIIQLSKCDSRVTCLTKVELEITGNQGDNWKLIIQLSKCDSRVTCLTKVELEITDNQTITYSFTEQNIYIDEKDTNERYNSENVQFFPQSSLYIQVQTNFGMKMQIQRSPFMQLYVTLPAIAKGVTKGLCGNYNDKSDDEFMASSGIVEDSKSFAKSWRRQTQECAEISPICMNTDNEKYGKEKCAYLKDPVFAKCHSHVDYTPYLEKCISSAKCCANPAECTCVALGNYAKACAAKGLIVENWRKDDCDKKCSNNQKFSYNMKACNSTCQSLSGSDFACEVEDVPVDGCGCLEKHLNSKGMCVAETQCPCYYGQTQVSLGQNEIDGHSCDNCESGCYCQDGYYEDQNGKCVPQEECTCLFGVKSYSAGETVTSGCNNCTCIRGRWSCTEEECKGKCQVYGDGHFQTFDLKWYSYDGNCEYTLVEDYCGSKGTFRIAAESVPCCDEAVTCSRAIKINYQGEEIELRDMKILEKKSNKCEAGTATNYSVHTVGLYLIITLKNGITLLWDKHTRVTIILDPKWKNKGLCGLCGNFDGDSKNDMITRGKSEVTKVLEFGNSWKVNPSCANTVNQTSPCEKHWYCNAWAERRCKIITDEIFQECHKKVDPQPYYDVCVKESCVCELEGQYLGFCTAVAAYAEACNEADVCITWRTPDLCPVYCDYYNDPGKCSWHYKPCGTIATKTCGNKVTSKTFSAKLEGCYAKCPDNKPYLDENTMRCSALEDCTCLYNQIMQPGETIQNDCNQTCIFAECRKQVSLSDYEAACQYDHCMLNNTKLDCSSIARAAERCMENNICVEWTKHTNGICDQNCSEGLVYGACRKGMDDYCQAGERKSGHDLGEMTSGCFCPDGLIRADKNSAKCIRNCTYCKGPNGEHKESHKVWDDNKCCYTCKESCVPKTSNKTIQIEDCSAVVTVTECEGQCQSGSSNIFFFSRTREMQLLIILLAAVVYAQDECIRNSCHPQLGDLLIGRSSQLSATSTCGLNGPQKYCILGYLENEQKCFTCDSSYPYNRYNNPYSHQIENIITTFEPDRKLKWWQSENGVDRVSIRLDLEALFQFSHLVLTFKTFRPAEMLIERSRDNGQTWKVFRYFSQDCESSFPGIPTGPAQRIEDVICDSKYSGTEPSTDGEVVLKALDPNFQIENPYNPHIQELITMTNLRVNFTRLLTLGDTLLLRRKRNPQEKYYYALYEMVVRGSCFCNGHASQCMPVDNARGDVFREQRMVHGRCVCQHNTDGLNCERCKDFYNDAPWRPAEKSSINGCKKCNCNGHSESCHFDMAVYLASGGVSGGVCENCQHNRIGPNCEQCRPFFYEDPYACIPCDCDPEGSLNNGMCESRTDPSSRTVAGRCICKENVEGVNPTSLPKCEAYFRQRGYAFKFRNGKFVLTKIAKRSIQEKQQAQQNTIPLDPGSPLQIIFRQRSHDRPVTWTGPGFVRVQDGAGLRFTVNNIPAFLDYSIVIRYEPESSDDWTAEIKVTPISIPSDGRCPNQELETKTATLSASSRIAILDTPVCLDSDGRYFVDIIFRQPYGTDSHILVDSIESLQNFCSRTDLDEYRRYQCIEIASEVGSQLLPEVCERLIASMSARIHNGAVSCKCNAQGSVSAACSKFGGQCQCKPNVIGRCCDTCAPSSFGFGSSGCTPCDCDPQGSVSEMCDQANGQCPCRREIYGRQCSQCQPGYFGFPQCRPCQCNGNSEICDPRTGACLNCRGFSMGNNCERCLEGYHGDPTFREPCEPCLCPDTKASGRYFAHSCNKDHNALQEVCNCIEGYAGAHCDKCPAGYYGSLTRAEDRCQQCHCNNNIDPTEPDACDGLTGECLKCLYNTDGPNCQFCRPGYFGSALQQNCIACNCTIEGTERPVCDQYTGTCNCRTGVIGKFCDQCARGFLPEFPACTSCHPCFELWDKNVSDIRQTLQKLIKAASVTHDDKLPTYEKQFEELEKKLAEVQRLLNSPVASLEEVQKAEELCDQIRRTTDQIDPNSIVVDDTPVLNSKINSIRNELNLHFNDLKNRVKLIFKFDVTKLLDVYNTIKKHYKDSNNTEQRVKDTQPTIDQSRNTREKAIGLLDKASLPEDLDALQKKINELNVKDLNEKVCGAPGDEQCSEATCGGALCRDIFGNRKCGGPYCKGTLPVAHSATEEAKKTEKKIPTLLTQLEESEKELGNAKITAQETKEKASELSKKITKNKDKYEKEKEKTNALIKNVKDFLTGDSVLPEDIEKIAEAVLALKIPSSPSPEDLIRKIQNILVDCKKIESVIDNLNNKNHEVKELLEQAKEAEKRAKATDITEAKKALEKAKEVQDKVKKSINETKDNFEAINDNIYQTKEKLDRIEDNNMDLMNRLNDLNREIKNLKEKTEMNGLQVKDAKEAAEGALANATEAEKDLKKVNDQFQKLKEKEKGNGASQEAIDKAKMLKTEAEELAKDVGGKMKEIMVVWVHVLAQGPQLSYGCAEGSCYPATGDLLIGRADRLSSTSTCGLLKPEPFCIVSHLQEEKKCFVCDSKERYDENVNHTTSHGIENVVTTFAHNRLKTWWQSENGLENVTIQLDLEAEFHFTHLIMTFKTFRPAAMLIESSSDFGRAWQVYRYYAYDCESAFPGISVGPMKKVNDVICDSRYSDIEPSTEGEVIFRVLDPAFRIDDPYSPSIQNMLKITNLRINLTRLHTLGDNLLDSRMEIKEKYYYAIYDMVVRGNCFCYGHASECAPIDGTGEDVEGMVHGHCMCRHHTKGLNCEQCEDFYHDLPWRPAEGRNSNACKKCNCNEHSFTCHFDMAVYMSTGNVSGGVCDSCEHNTMGHNCEQCKPFFYQHPERDIRDPIICEQCNCDPVGSHNGGICDRYTDFSTGLIAGQCRCKPNVEGERCDQCKEGFYGLSDDPLGCQPCTCSPLGTLPGGNPCNVETGNCYCKRLVTGRNCDQCLPQHWGLSNDLDGCRSCDCDHGGALNNNCSAATGQCECREHMFGRQCSEVESGFYFIALDHYTYEAEDANFGPGVSIVQRPYPQDRTPTWTGIGFVNVPEGAYLEFYIDNIPTSMEYDILIRYEPQLPDKWEEAVITVVRPDIISTSSRCVNTVPDDDNQVVSLHPGSRYVVLPRPVCFEQGLNYTVRLHLPLYSPLNDVQSPYTLIDSIVLMPHCNALEMFTSGSGEDVATNSAWETFQRYRCLENSQSVVETPMTDICRNIIFSISALLHQGALSCQCDPQGSLSTVCNPSGGQCQCRPNVIGRNCDKCAPATYLFGPSGCRSCECNPQGSYNSFCHVETGQCQCIPGAYGRQCERCLPGYWGFPNCRPCNCNGHTDHCDPQTGECVGCKDQTTGRTCDRCLTGYYGNPILGSGDHCRPCLCPDGPNSGRQFASSCYQSQDSLQVSCACSEGYAGARCDDCAPGYYGNPEEVGGVCKPCQCNNNIDMLDSGSCDARTGICLKCLYHTEGGSCERCKLGYYGDALTQTCRKCVCNYLGTVNDTCPSSNECHCDLNNGQCQCLPNVIGQNCDQCATDTWNLASGNGCEDCDCDETRSFGSSCNELTGQCVCKPGFGGRACNNCQELFWGDPAEECKACDCEPSGVQTPQCDHTDGNCICEEGIAGPRCDKCARGYSGVFPDCVQCHRCFAEWDVIIGDLTNKTHKLVKKVNSIKASGITGPYQDTVNAIEQRANDIRSLLAQNPAAQPLNDIQNLLEEAEKLITEVNKNVQNIELELAATSANNNNTNTELDDLQKESQNLNKVVNDLAEQLEFVKNSDIQGALDSVNKYFQQSMDAESRVNTSTTDPDNTVEQSSAIRQQVEDLINETRIQFEENQENYTKHLDDLAAQLQTLDLFEVNEKTCGSSGASCTEGQCGGLSCRDEDGTKKCGGEGCDGLVTLSHNAWKKAVDFDREILNALAEVDQLSKMVSEAKLKADEAKLNAQEVLHKTNSTKQKVDKSNEDLRNLIKQIREFLTQDGADLESIEAVANEVLKMQMPTTPQQLQELTDDIRERVESLSDVEIILSQSADDIHRAETLLGEARKASKEATDVKNTADMVKEALEEAEKAQNAAEKAIKQADVDIRGTQDLLTSIESETAASESRLNNATQRLAQLEKDIGDLKQKASDNTDTAEEIEKSADKVKHDAEEAKRELDDELKNKYNDVEVLIVQKSEGVADARQRAEALQNEAKQLLSHAGGRLQELKDLEKTYEDNQKTLEDKAKLLVELEEAVRSLLQIISQKVAVYSTCL</sequence>
<dbReference type="Pfam" id="PF08742">
    <property type="entry name" value="C8"/>
    <property type="match status" value="2"/>
</dbReference>
<dbReference type="EMBL" id="SCEB01215049">
    <property type="protein sequence ID" value="RXM31595.1"/>
    <property type="molecule type" value="Genomic_DNA"/>
</dbReference>
<feature type="disulfide bond" evidence="22">
    <location>
        <begin position="1584"/>
        <end position="1593"/>
    </location>
</feature>
<keyword evidence="5 25" id="KW-0732">Signal</keyword>
<protein>
    <recommendedName>
        <fullName evidence="14">Laminin subunit beta-1</fullName>
    </recommendedName>
    <alternativeName>
        <fullName evidence="17">Laminin B1 chain</fullName>
    </alternativeName>
    <alternativeName>
        <fullName evidence="15">Laminin-1 subunit beta</fullName>
    </alternativeName>
    <alternativeName>
        <fullName evidence="19">Laminin-10 subunit beta</fullName>
    </alternativeName>
    <alternativeName>
        <fullName evidence="16">Laminin-12 subunit beta</fullName>
    </alternativeName>
    <alternativeName>
        <fullName evidence="20">Laminin-2 subunit beta</fullName>
    </alternativeName>
    <alternativeName>
        <fullName evidence="18">Laminin-6 subunit beta</fullName>
    </alternativeName>
    <alternativeName>
        <fullName evidence="21">Laminin-8 subunit beta</fullName>
    </alternativeName>
</protein>
<dbReference type="PANTHER" id="PTHR10574:SF279">
    <property type="entry name" value="LAMININ SUBUNIT BETA 4"/>
    <property type="match status" value="1"/>
</dbReference>
<name>A0A444U8R8_ACIRT</name>
<keyword evidence="2" id="KW-0964">Secreted</keyword>
<feature type="disulfide bond" evidence="22">
    <location>
        <begin position="3544"/>
        <end position="3561"/>
    </location>
</feature>
<feature type="disulfide bond" evidence="22">
    <location>
        <begin position="3264"/>
        <end position="3278"/>
    </location>
</feature>
<feature type="disulfide bond" evidence="22">
    <location>
        <begin position="3923"/>
        <end position="3932"/>
    </location>
</feature>
<dbReference type="GO" id="GO:0007411">
    <property type="term" value="P:axon guidance"/>
    <property type="evidence" value="ECO:0007669"/>
    <property type="project" value="TreeGrafter"/>
</dbReference>
<dbReference type="PROSITE" id="PS51233">
    <property type="entry name" value="VWFD"/>
    <property type="match status" value="3"/>
</dbReference>
<feature type="disulfide bond" evidence="22">
    <location>
        <begin position="2061"/>
        <end position="2070"/>
    </location>
</feature>
<evidence type="ECO:0000256" key="24">
    <source>
        <dbReference type="SAM" id="MobiDB-lite"/>
    </source>
</evidence>
<feature type="domain" description="Laminin EGF-like" evidence="26">
    <location>
        <begin position="3902"/>
        <end position="3948"/>
    </location>
</feature>
<dbReference type="FunFam" id="2.10.25.10:FF:000084">
    <property type="entry name" value="Laminin subunit alpha 3"/>
    <property type="match status" value="1"/>
</dbReference>
<comment type="caution">
    <text evidence="22">Lacks conserved residue(s) required for the propagation of feature annotation.</text>
</comment>
<evidence type="ECO:0000256" key="14">
    <source>
        <dbReference type="ARBA" id="ARBA00071083"/>
    </source>
</evidence>
<feature type="disulfide bond" evidence="22">
    <location>
        <begin position="3252"/>
        <end position="3261"/>
    </location>
</feature>
<dbReference type="InterPro" id="IPR056860">
    <property type="entry name" value="LAMB4_dom"/>
</dbReference>
<feature type="disulfide bond" evidence="22">
    <location>
        <begin position="3542"/>
        <end position="3554"/>
    </location>
</feature>
<evidence type="ECO:0000256" key="3">
    <source>
        <dbReference type="ARBA" id="ARBA00022530"/>
    </source>
</evidence>
<feature type="disulfide bond" evidence="22">
    <location>
        <begin position="1950"/>
        <end position="1967"/>
    </location>
</feature>
<proteinExistence type="predicted"/>
<keyword evidence="7" id="KW-0084">Basement membrane</keyword>
<dbReference type="Pfam" id="PF21199">
    <property type="entry name" value="LAMININ_IV_B"/>
    <property type="match status" value="2"/>
</dbReference>
<feature type="coiled-coil region" evidence="23">
    <location>
        <begin position="2492"/>
        <end position="2551"/>
    </location>
</feature>
<feature type="domain" description="Laminin EGF-like" evidence="26">
    <location>
        <begin position="3797"/>
        <end position="3853"/>
    </location>
</feature>
<feature type="domain" description="Laminin IV type B" evidence="27">
    <location>
        <begin position="3320"/>
        <end position="3536"/>
    </location>
</feature>
<feature type="domain" description="Laminin EGF-like" evidence="26">
    <location>
        <begin position="1619"/>
        <end position="1674"/>
    </location>
</feature>
<dbReference type="SUPFAM" id="SSF57997">
    <property type="entry name" value="Tropomyosin"/>
    <property type="match status" value="1"/>
</dbReference>
<dbReference type="FunFam" id="2.170.300.10:FF:000001">
    <property type="entry name" value="Laminin subunit beta-1"/>
    <property type="match status" value="2"/>
</dbReference>
<keyword evidence="4" id="KW-0597">Phosphoprotein</keyword>
<dbReference type="InterPro" id="IPR036084">
    <property type="entry name" value="Ser_inhib-like_sf"/>
</dbReference>
<evidence type="ECO:0000256" key="18">
    <source>
        <dbReference type="ARBA" id="ARBA00076958"/>
    </source>
</evidence>
<feature type="disulfide bond" evidence="22">
    <location>
        <begin position="3826"/>
        <end position="3835"/>
    </location>
</feature>
<evidence type="ECO:0000256" key="4">
    <source>
        <dbReference type="ARBA" id="ARBA00022553"/>
    </source>
</evidence>
<feature type="domain" description="Laminin EGF-like" evidence="26">
    <location>
        <begin position="1552"/>
        <end position="1618"/>
    </location>
</feature>
<dbReference type="FunFam" id="2.10.25.10:FF:000138">
    <property type="entry name" value="Laminin subunit beta 1"/>
    <property type="match status" value="1"/>
</dbReference>
<dbReference type="CDD" id="cd19941">
    <property type="entry name" value="TIL"/>
    <property type="match status" value="2"/>
</dbReference>
<dbReference type="InterPro" id="IPR002049">
    <property type="entry name" value="LE_dom"/>
</dbReference>
<feature type="disulfide bond" evidence="22">
    <location>
        <begin position="3590"/>
        <end position="3602"/>
    </location>
</feature>
<dbReference type="SMART" id="SM00215">
    <property type="entry name" value="VWC_out"/>
    <property type="match status" value="2"/>
</dbReference>
<dbReference type="GO" id="GO:0005737">
    <property type="term" value="C:cytoplasm"/>
    <property type="evidence" value="ECO:0007669"/>
    <property type="project" value="UniProtKB-ARBA"/>
</dbReference>
<dbReference type="CDD" id="cd22300">
    <property type="entry name" value="cc_LAMB1_C"/>
    <property type="match status" value="1"/>
</dbReference>
<dbReference type="Gene3D" id="2.170.300.10">
    <property type="entry name" value="Tie2 ligand-binding domain superfamily"/>
    <property type="match status" value="3"/>
</dbReference>
<evidence type="ECO:0000256" key="7">
    <source>
        <dbReference type="ARBA" id="ARBA00022869"/>
    </source>
</evidence>
<feature type="domain" description="Laminin EGF-like" evidence="26">
    <location>
        <begin position="2042"/>
        <end position="2089"/>
    </location>
</feature>
<dbReference type="PROSITE" id="PS51117">
    <property type="entry name" value="LAMININ_NTER"/>
    <property type="match status" value="2"/>
</dbReference>
<gene>
    <name evidence="30" type="ORF">EOD39_6839</name>
</gene>
<feature type="disulfide bond" evidence="22">
    <location>
        <begin position="2017"/>
        <end position="2026"/>
    </location>
</feature>
<dbReference type="SMART" id="SM00216">
    <property type="entry name" value="VWD"/>
    <property type="match status" value="2"/>
</dbReference>
<keyword evidence="8" id="KW-0130">Cell adhesion</keyword>
<evidence type="ECO:0000256" key="12">
    <source>
        <dbReference type="ARBA" id="ARBA00023292"/>
    </source>
</evidence>
<dbReference type="CDD" id="cd07307">
    <property type="entry name" value="BAR"/>
    <property type="match status" value="1"/>
</dbReference>
<organism evidence="30 31">
    <name type="scientific">Acipenser ruthenus</name>
    <name type="common">Sterlet sturgeon</name>
    <dbReference type="NCBI Taxonomy" id="7906"/>
    <lineage>
        <taxon>Eukaryota</taxon>
        <taxon>Metazoa</taxon>
        <taxon>Chordata</taxon>
        <taxon>Craniata</taxon>
        <taxon>Vertebrata</taxon>
        <taxon>Euteleostomi</taxon>
        <taxon>Actinopterygii</taxon>
        <taxon>Chondrostei</taxon>
        <taxon>Acipenseriformes</taxon>
        <taxon>Acipenseridae</taxon>
        <taxon>Acipenser</taxon>
    </lineage>
</organism>
<dbReference type="GO" id="GO:0043259">
    <property type="term" value="C:laminin-10 complex"/>
    <property type="evidence" value="ECO:0007669"/>
    <property type="project" value="UniProtKB-ARBA"/>
</dbReference>
<dbReference type="GO" id="GO:0016477">
    <property type="term" value="P:cell migration"/>
    <property type="evidence" value="ECO:0007669"/>
    <property type="project" value="TreeGrafter"/>
</dbReference>
<dbReference type="FunFam" id="2.10.25.10:FF:000083">
    <property type="entry name" value="Laminin subunit alpha"/>
    <property type="match status" value="1"/>
</dbReference>
<feature type="disulfide bond" evidence="22">
    <location>
        <begin position="2203"/>
        <end position="2220"/>
    </location>
</feature>
<feature type="disulfide bond" evidence="22">
    <location>
        <begin position="3875"/>
        <end position="3884"/>
    </location>
</feature>
<feature type="domain" description="Laminin EGF-like" evidence="26">
    <location>
        <begin position="3686"/>
        <end position="3744"/>
    </location>
</feature>
<feature type="disulfide bond" evidence="22">
    <location>
        <begin position="3212"/>
        <end position="3226"/>
    </location>
</feature>
<reference evidence="30 31" key="1">
    <citation type="submission" date="2019-01" db="EMBL/GenBank/DDBJ databases">
        <title>Draft Genome and Complete Hox-Cluster Characterization of the Sterlet Sturgeon (Acipenser ruthenus).</title>
        <authorList>
            <person name="Wei Q."/>
        </authorList>
    </citation>
    <scope>NUCLEOTIDE SEQUENCE [LARGE SCALE GENOMIC DNA]</scope>
    <source>
        <strain evidence="30">WHYD16114868_AA</strain>
        <tissue evidence="30">Blood</tissue>
    </source>
</reference>
<feature type="disulfide bond" evidence="22">
    <location>
        <begin position="1996"/>
        <end position="2008"/>
    </location>
</feature>
<accession>A0A444U8R8</accession>
<keyword evidence="31" id="KW-1185">Reference proteome</keyword>
<feature type="disulfide bond" evidence="22">
    <location>
        <begin position="1998"/>
        <end position="2015"/>
    </location>
</feature>
<evidence type="ECO:0000313" key="31">
    <source>
        <dbReference type="Proteomes" id="UP000289886"/>
    </source>
</evidence>
<dbReference type="InterPro" id="IPR000742">
    <property type="entry name" value="EGF"/>
</dbReference>
<evidence type="ECO:0000259" key="27">
    <source>
        <dbReference type="PROSITE" id="PS51116"/>
    </source>
</evidence>
<dbReference type="InterPro" id="IPR018159">
    <property type="entry name" value="Spectrin/alpha-actinin"/>
</dbReference>
<feature type="domain" description="Laminin EGF-like" evidence="26">
    <location>
        <begin position="3854"/>
        <end position="3901"/>
    </location>
</feature>
<feature type="domain" description="Laminin EGF-like" evidence="26">
    <location>
        <begin position="2201"/>
        <end position="2250"/>
    </location>
</feature>
<dbReference type="FunFam" id="2.170.300.10:FF:000004">
    <property type="entry name" value="Laminin subunit beta 1"/>
    <property type="match status" value="1"/>
</dbReference>
<dbReference type="FunFam" id="2.10.25.10:FF:000130">
    <property type="entry name" value="Laminin subunit beta 1"/>
    <property type="match status" value="2"/>
</dbReference>
<evidence type="ECO:0000256" key="9">
    <source>
        <dbReference type="ARBA" id="ARBA00023054"/>
    </source>
</evidence>
<feature type="domain" description="Laminin N-terminal" evidence="28">
    <location>
        <begin position="2802"/>
        <end position="3042"/>
    </location>
</feature>
<feature type="disulfide bond" evidence="22">
    <location>
        <begin position="3563"/>
        <end position="3572"/>
    </location>
</feature>
<feature type="disulfide bond" evidence="22">
    <location>
        <begin position="2222"/>
        <end position="2231"/>
    </location>
</feature>
<evidence type="ECO:0000256" key="10">
    <source>
        <dbReference type="ARBA" id="ARBA00023157"/>
    </source>
</evidence>
<dbReference type="Gene3D" id="2.60.120.260">
    <property type="entry name" value="Galactose-binding domain-like"/>
    <property type="match status" value="2"/>
</dbReference>
<evidence type="ECO:0000256" key="23">
    <source>
        <dbReference type="SAM" id="Coils"/>
    </source>
</evidence>
<dbReference type="PANTHER" id="PTHR10574">
    <property type="entry name" value="NETRIN/LAMININ-RELATED"/>
    <property type="match status" value="1"/>
</dbReference>
<dbReference type="PROSITE" id="PS01248">
    <property type="entry name" value="EGF_LAM_1"/>
    <property type="match status" value="9"/>
</dbReference>
<feature type="disulfide bond" evidence="22">
    <location>
        <begin position="3854"/>
        <end position="3866"/>
    </location>
</feature>
<feature type="domain" description="VWFD" evidence="29">
    <location>
        <begin position="43"/>
        <end position="231"/>
    </location>
</feature>
<dbReference type="PRINTS" id="PR00011">
    <property type="entry name" value="EGFLAMININ"/>
</dbReference>
<dbReference type="GO" id="GO:0009887">
    <property type="term" value="P:animal organ morphogenesis"/>
    <property type="evidence" value="ECO:0007669"/>
    <property type="project" value="TreeGrafter"/>
</dbReference>
<dbReference type="GO" id="GO:0005606">
    <property type="term" value="C:laminin-1 complex"/>
    <property type="evidence" value="ECO:0007669"/>
    <property type="project" value="UniProtKB-ARBA"/>
</dbReference>
<feature type="disulfide bond" evidence="22">
    <location>
        <begin position="3200"/>
        <end position="3209"/>
    </location>
</feature>
<evidence type="ECO:0000256" key="6">
    <source>
        <dbReference type="ARBA" id="ARBA00022737"/>
    </source>
</evidence>
<feature type="disulfide bond" evidence="22">
    <location>
        <begin position="3072"/>
        <end position="3081"/>
    </location>
</feature>
<evidence type="ECO:0000256" key="13">
    <source>
        <dbReference type="ARBA" id="ARBA00065312"/>
    </source>
</evidence>
<dbReference type="PROSITE" id="PS50027">
    <property type="entry name" value="EGF_LAM_2"/>
    <property type="match status" value="17"/>
</dbReference>
<dbReference type="Pfam" id="PF24999">
    <property type="entry name" value="LAMB4"/>
    <property type="match status" value="1"/>
</dbReference>
<feature type="disulfide bond" evidence="22">
    <location>
        <begin position="1948"/>
        <end position="1960"/>
    </location>
</feature>
<feature type="disulfide bond" evidence="22">
    <location>
        <begin position="2201"/>
        <end position="2213"/>
    </location>
</feature>
<feature type="chain" id="PRO_5019219690" description="Laminin subunit beta-1" evidence="25">
    <location>
        <begin position="21"/>
        <end position="4555"/>
    </location>
</feature>
<keyword evidence="3" id="KW-0272">Extracellular matrix</keyword>
<feature type="region of interest" description="Disordered" evidence="24">
    <location>
        <begin position="4428"/>
        <end position="4454"/>
    </location>
</feature>
<feature type="disulfide bond" evidence="22">
    <location>
        <begin position="3715"/>
        <end position="3724"/>
    </location>
</feature>
<feature type="disulfide bond" evidence="22">
    <location>
        <begin position="3655"/>
        <end position="3664"/>
    </location>
</feature>
<feature type="domain" description="Laminin EGF-like" evidence="26">
    <location>
        <begin position="1996"/>
        <end position="2041"/>
    </location>
</feature>
<feature type="domain" description="VWFD" evidence="29">
    <location>
        <begin position="752"/>
        <end position="923"/>
    </location>
</feature>
<dbReference type="Pfam" id="PF23219">
    <property type="entry name" value="LAMB1"/>
    <property type="match status" value="2"/>
</dbReference>